<dbReference type="Proteomes" id="UP000004095">
    <property type="component" value="Unassembled WGS sequence"/>
</dbReference>
<sequence>MLTNQLQDILENPMDVYIEIKGKASIGSASKANALKFHPTTGLISLFVCNKYLQQGISGWKSRPSVSLIVQHPMGFQKYELQCEYVEHHKTNPREKAFQEQYTHSLNQILKNYGIPTEAPSNCMTSCQVIMLKIKSVKSKIRMR</sequence>
<dbReference type="EMBL" id="AAWS01000020">
    <property type="protein sequence ID" value="EAY27901.1"/>
    <property type="molecule type" value="Genomic_DNA"/>
</dbReference>
<accession>A1ZPA9</accession>
<protein>
    <submittedName>
        <fullName evidence="1">Uncharacterized protein</fullName>
    </submittedName>
</protein>
<dbReference type="AlphaFoldDB" id="A1ZPA9"/>
<gene>
    <name evidence="1" type="ORF">M23134_00342</name>
</gene>
<keyword evidence="2" id="KW-1185">Reference proteome</keyword>
<evidence type="ECO:0000313" key="1">
    <source>
        <dbReference type="EMBL" id="EAY27901.1"/>
    </source>
</evidence>
<name>A1ZPA9_MICM2</name>
<proteinExistence type="predicted"/>
<evidence type="ECO:0000313" key="2">
    <source>
        <dbReference type="Proteomes" id="UP000004095"/>
    </source>
</evidence>
<organism evidence="1 2">
    <name type="scientific">Microscilla marina ATCC 23134</name>
    <dbReference type="NCBI Taxonomy" id="313606"/>
    <lineage>
        <taxon>Bacteria</taxon>
        <taxon>Pseudomonadati</taxon>
        <taxon>Bacteroidota</taxon>
        <taxon>Cytophagia</taxon>
        <taxon>Cytophagales</taxon>
        <taxon>Microscillaceae</taxon>
        <taxon>Microscilla</taxon>
    </lineage>
</organism>
<comment type="caution">
    <text evidence="1">The sequence shown here is derived from an EMBL/GenBank/DDBJ whole genome shotgun (WGS) entry which is preliminary data.</text>
</comment>
<reference evidence="1 2" key="1">
    <citation type="submission" date="2007-01" db="EMBL/GenBank/DDBJ databases">
        <authorList>
            <person name="Haygood M."/>
            <person name="Podell S."/>
            <person name="Anderson C."/>
            <person name="Hopkinson B."/>
            <person name="Roe K."/>
            <person name="Barbeau K."/>
            <person name="Gaasterland T."/>
            <person name="Ferriera S."/>
            <person name="Johnson J."/>
            <person name="Kravitz S."/>
            <person name="Beeson K."/>
            <person name="Sutton G."/>
            <person name="Rogers Y.-H."/>
            <person name="Friedman R."/>
            <person name="Frazier M."/>
            <person name="Venter J.C."/>
        </authorList>
    </citation>
    <scope>NUCLEOTIDE SEQUENCE [LARGE SCALE GENOMIC DNA]</scope>
    <source>
        <strain evidence="1 2">ATCC 23134</strain>
    </source>
</reference>
<dbReference type="RefSeq" id="WP_002698936.1">
    <property type="nucleotide sequence ID" value="NZ_AAWS01000020.1"/>
</dbReference>